<evidence type="ECO:0000313" key="3">
    <source>
        <dbReference type="EMBL" id="TWT88426.1"/>
    </source>
</evidence>
<evidence type="ECO:0000256" key="1">
    <source>
        <dbReference type="SAM" id="MobiDB-lite"/>
    </source>
</evidence>
<dbReference type="EMBL" id="SJPQ01000002">
    <property type="protein sequence ID" value="TWT88426.1"/>
    <property type="molecule type" value="Genomic_DNA"/>
</dbReference>
<evidence type="ECO:0000256" key="2">
    <source>
        <dbReference type="SAM" id="Phobius"/>
    </source>
</evidence>
<reference evidence="3 4" key="1">
    <citation type="submission" date="2019-02" db="EMBL/GenBank/DDBJ databases">
        <title>Deep-cultivation of Planctomycetes and their phenomic and genomic characterization uncovers novel biology.</title>
        <authorList>
            <person name="Wiegand S."/>
            <person name="Jogler M."/>
            <person name="Boedeker C."/>
            <person name="Pinto D."/>
            <person name="Vollmers J."/>
            <person name="Rivas-Marin E."/>
            <person name="Kohn T."/>
            <person name="Peeters S.H."/>
            <person name="Heuer A."/>
            <person name="Rast P."/>
            <person name="Oberbeckmann S."/>
            <person name="Bunk B."/>
            <person name="Jeske O."/>
            <person name="Meyerdierks A."/>
            <person name="Storesund J.E."/>
            <person name="Kallscheuer N."/>
            <person name="Luecker S."/>
            <person name="Lage O.M."/>
            <person name="Pohl T."/>
            <person name="Merkel B.J."/>
            <person name="Hornburger P."/>
            <person name="Mueller R.-W."/>
            <person name="Bruemmer F."/>
            <person name="Labrenz M."/>
            <person name="Spormann A.M."/>
            <person name="Op Den Camp H."/>
            <person name="Overmann J."/>
            <person name="Amann R."/>
            <person name="Jetten M.S.M."/>
            <person name="Mascher T."/>
            <person name="Medema M.H."/>
            <person name="Devos D.P."/>
            <person name="Kaster A.-K."/>
            <person name="Ovreas L."/>
            <person name="Rohde M."/>
            <person name="Galperin M.Y."/>
            <person name="Jogler C."/>
        </authorList>
    </citation>
    <scope>NUCLEOTIDE SEQUENCE [LARGE SCALE GENOMIC DNA]</scope>
    <source>
        <strain evidence="3 4">Mal64</strain>
    </source>
</reference>
<evidence type="ECO:0000313" key="4">
    <source>
        <dbReference type="Proteomes" id="UP000315440"/>
    </source>
</evidence>
<dbReference type="RefSeq" id="WP_146399475.1">
    <property type="nucleotide sequence ID" value="NZ_SJPQ01000002.1"/>
</dbReference>
<keyword evidence="4" id="KW-1185">Reference proteome</keyword>
<dbReference type="Proteomes" id="UP000315440">
    <property type="component" value="Unassembled WGS sequence"/>
</dbReference>
<feature type="region of interest" description="Disordered" evidence="1">
    <location>
        <begin position="87"/>
        <end position="117"/>
    </location>
</feature>
<feature type="transmembrane region" description="Helical" evidence="2">
    <location>
        <begin position="38"/>
        <end position="58"/>
    </location>
</feature>
<name>A0A5C5ZMV2_9BACT</name>
<dbReference type="AlphaFoldDB" id="A0A5C5ZMV2"/>
<sequence>MLTSSKLALTSFLLALGLFVYSVSVGTDVANDPLWLSVLLDVLAFSAFLLGLAAMIVRPIEFFATWPSRVVAYLFEFAFPITFFLLPSIGRDPRSPSRSEPDGPWRRPQPGSFDKTG</sequence>
<organism evidence="3 4">
    <name type="scientific">Pseudobythopirellula maris</name>
    <dbReference type="NCBI Taxonomy" id="2527991"/>
    <lineage>
        <taxon>Bacteria</taxon>
        <taxon>Pseudomonadati</taxon>
        <taxon>Planctomycetota</taxon>
        <taxon>Planctomycetia</taxon>
        <taxon>Pirellulales</taxon>
        <taxon>Lacipirellulaceae</taxon>
        <taxon>Pseudobythopirellula</taxon>
    </lineage>
</organism>
<protein>
    <submittedName>
        <fullName evidence="3">Uncharacterized protein</fullName>
    </submittedName>
</protein>
<proteinExistence type="predicted"/>
<accession>A0A5C5ZMV2</accession>
<keyword evidence="2" id="KW-0812">Transmembrane</keyword>
<comment type="caution">
    <text evidence="3">The sequence shown here is derived from an EMBL/GenBank/DDBJ whole genome shotgun (WGS) entry which is preliminary data.</text>
</comment>
<gene>
    <name evidence="3" type="ORF">Mal64_19070</name>
</gene>
<feature type="transmembrane region" description="Helical" evidence="2">
    <location>
        <begin position="70"/>
        <end position="89"/>
    </location>
</feature>
<keyword evidence="2" id="KW-0472">Membrane</keyword>
<keyword evidence="2" id="KW-1133">Transmembrane helix</keyword>
<feature type="compositionally biased region" description="Basic and acidic residues" evidence="1">
    <location>
        <begin position="91"/>
        <end position="105"/>
    </location>
</feature>